<dbReference type="SUPFAM" id="SSF51316">
    <property type="entry name" value="Mss4-like"/>
    <property type="match status" value="1"/>
</dbReference>
<evidence type="ECO:0000313" key="4">
    <source>
        <dbReference type="EMBL" id="PAA59041.1"/>
    </source>
</evidence>
<dbReference type="GO" id="GO:0033743">
    <property type="term" value="F:peptide-methionine (R)-S-oxide reductase activity"/>
    <property type="evidence" value="ECO:0007669"/>
    <property type="project" value="InterPro"/>
</dbReference>
<dbReference type="PROSITE" id="PS51790">
    <property type="entry name" value="MSRB"/>
    <property type="match status" value="1"/>
</dbReference>
<dbReference type="AlphaFoldDB" id="A0A267EBS7"/>
<evidence type="ECO:0000259" key="3">
    <source>
        <dbReference type="PROSITE" id="PS51790"/>
    </source>
</evidence>
<sequence>HVTREKGTEAPFTGKFDKFFKDGTYSCVCCKTHYFALSTSTTPAAAGRHFSKRMTPRRESFAIRTTASLAGRALKFCAAPAAPTSATCSRTGRSRLVSATASTRPV</sequence>
<dbReference type="InterPro" id="IPR002579">
    <property type="entry name" value="Met_Sox_Rdtase_MsrB_dom"/>
</dbReference>
<accession>A0A267EBS7</accession>
<comment type="caution">
    <text evidence="4">The sequence shown here is derived from an EMBL/GenBank/DDBJ whole genome shotgun (WGS) entry which is preliminary data.</text>
</comment>
<dbReference type="EMBL" id="NIVC01002304">
    <property type="protein sequence ID" value="PAA59041.1"/>
    <property type="molecule type" value="Genomic_DNA"/>
</dbReference>
<evidence type="ECO:0000256" key="2">
    <source>
        <dbReference type="ARBA" id="ARBA00023002"/>
    </source>
</evidence>
<dbReference type="InterPro" id="IPR011057">
    <property type="entry name" value="Mss4-like_sf"/>
</dbReference>
<proteinExistence type="inferred from homology"/>
<reference evidence="4 5" key="1">
    <citation type="submission" date="2017-06" db="EMBL/GenBank/DDBJ databases">
        <title>A platform for efficient transgenesis in Macrostomum lignano, a flatworm model organism for stem cell research.</title>
        <authorList>
            <person name="Berezikov E."/>
        </authorList>
    </citation>
    <scope>NUCLEOTIDE SEQUENCE [LARGE SCALE GENOMIC DNA]</scope>
    <source>
        <strain evidence="4">DV1</strain>
        <tissue evidence="4">Whole organism</tissue>
    </source>
</reference>
<gene>
    <name evidence="4" type="ORF">BOX15_Mlig000620g6</name>
</gene>
<organism evidence="4 5">
    <name type="scientific">Macrostomum lignano</name>
    <dbReference type="NCBI Taxonomy" id="282301"/>
    <lineage>
        <taxon>Eukaryota</taxon>
        <taxon>Metazoa</taxon>
        <taxon>Spiralia</taxon>
        <taxon>Lophotrochozoa</taxon>
        <taxon>Platyhelminthes</taxon>
        <taxon>Rhabditophora</taxon>
        <taxon>Macrostomorpha</taxon>
        <taxon>Macrostomida</taxon>
        <taxon>Macrostomidae</taxon>
        <taxon>Macrostomum</taxon>
    </lineage>
</organism>
<keyword evidence="2" id="KW-0560">Oxidoreductase</keyword>
<dbReference type="Pfam" id="PF01641">
    <property type="entry name" value="SelR"/>
    <property type="match status" value="1"/>
</dbReference>
<evidence type="ECO:0000256" key="1">
    <source>
        <dbReference type="ARBA" id="ARBA00007174"/>
    </source>
</evidence>
<protein>
    <recommendedName>
        <fullName evidence="3">MsrB domain-containing protein</fullName>
    </recommendedName>
</protein>
<feature type="non-terminal residue" evidence="4">
    <location>
        <position position="1"/>
    </location>
</feature>
<comment type="similarity">
    <text evidence="1">Belongs to the MsrB Met sulfoxide reductase family.</text>
</comment>
<evidence type="ECO:0000313" key="5">
    <source>
        <dbReference type="Proteomes" id="UP000215902"/>
    </source>
</evidence>
<dbReference type="Proteomes" id="UP000215902">
    <property type="component" value="Unassembled WGS sequence"/>
</dbReference>
<feature type="domain" description="MsrB" evidence="3">
    <location>
        <begin position="1"/>
        <end position="32"/>
    </location>
</feature>
<name>A0A267EBS7_9PLAT</name>
<dbReference type="Gene3D" id="2.170.150.20">
    <property type="entry name" value="Peptide methionine sulfoxide reductase"/>
    <property type="match status" value="1"/>
</dbReference>
<keyword evidence="5" id="KW-1185">Reference proteome</keyword>